<dbReference type="RefSeq" id="WP_368502669.1">
    <property type="nucleotide sequence ID" value="NZ_CP162550.1"/>
</dbReference>
<dbReference type="EMBL" id="CP162550">
    <property type="protein sequence ID" value="XDI35051.1"/>
    <property type="molecule type" value="Genomic_DNA"/>
</dbReference>
<dbReference type="Pfam" id="PF10087">
    <property type="entry name" value="DUF2325"/>
    <property type="match status" value="1"/>
</dbReference>
<protein>
    <submittedName>
        <fullName evidence="2">DUF2325 domain-containing protein</fullName>
    </submittedName>
</protein>
<proteinExistence type="inferred from homology"/>
<geneLocation type="plasmid" evidence="2">
    <name>unnamed</name>
</geneLocation>
<organism evidence="2">
    <name type="scientific">Alkalihalophilus sp. As8PL</name>
    <dbReference type="NCBI Taxonomy" id="3237103"/>
    <lineage>
        <taxon>Bacteria</taxon>
        <taxon>Bacillati</taxon>
        <taxon>Bacillota</taxon>
        <taxon>Bacilli</taxon>
        <taxon>Bacillales</taxon>
        <taxon>Bacillaceae</taxon>
        <taxon>Alkalihalophilus</taxon>
    </lineage>
</organism>
<accession>A0AB39BMP5</accession>
<name>A0AB39BMP5_9BACI</name>
<reference evidence="2" key="1">
    <citation type="submission" date="2024-07" db="EMBL/GenBank/DDBJ databases">
        <title>Identification and characteristics of an arsenic-resistant bacterial isolate, which belongs to a novel species.</title>
        <authorList>
            <person name="Juszczyk A."/>
            <person name="Kowalczyk A."/>
            <person name="Was K."/>
            <person name="Kosowicz W."/>
            <person name="Budzyn A."/>
            <person name="Latowski D."/>
        </authorList>
    </citation>
    <scope>NUCLEOTIDE SEQUENCE</scope>
    <source>
        <strain evidence="2">As8PL</strain>
        <plasmid evidence="2">unnamed</plasmid>
    </source>
</reference>
<dbReference type="AlphaFoldDB" id="A0AB39BMP5"/>
<gene>
    <name evidence="2" type="ORF">AB3N04_00815</name>
</gene>
<keyword evidence="2" id="KW-0614">Plasmid</keyword>
<evidence type="ECO:0000313" key="2">
    <source>
        <dbReference type="EMBL" id="XDI35051.1"/>
    </source>
</evidence>
<evidence type="ECO:0000256" key="1">
    <source>
        <dbReference type="ARBA" id="ARBA00007189"/>
    </source>
</evidence>
<sequence length="105" mass="11233">MLKVAVVGGTQKQNFIKAGKKKGFEVVHHDGKPSSGPSFRTKLETLVRQSDAIVILEGACSHNAMYVIKKLCKKLDTPITFHKGRGISGALNKVSEESIAASLVG</sequence>
<dbReference type="InterPro" id="IPR016772">
    <property type="entry name" value="UCP020408"/>
</dbReference>
<comment type="similarity">
    <text evidence="1">Belongs to the UPF0751 family.</text>
</comment>